<dbReference type="Proteomes" id="UP000007076">
    <property type="component" value="Chromosome"/>
</dbReference>
<reference evidence="2 3" key="1">
    <citation type="journal article" date="2010" name="DNA Res.">
        <title>Genome sequence of Kitasatospora setae NBRC 14216T: an evolutionary snapshot of the family Streptomycetaceae.</title>
        <authorList>
            <person name="Ichikawa N."/>
            <person name="Oguchi A."/>
            <person name="Ikeda H."/>
            <person name="Ishikawa J."/>
            <person name="Kitani S."/>
            <person name="Watanabe Y."/>
            <person name="Nakamura S."/>
            <person name="Katano Y."/>
            <person name="Kishi E."/>
            <person name="Sasagawa M."/>
            <person name="Ankai A."/>
            <person name="Fukui S."/>
            <person name="Hashimoto Y."/>
            <person name="Kamata S."/>
            <person name="Otoguro M."/>
            <person name="Tanikawa S."/>
            <person name="Nihira T."/>
            <person name="Horinouchi S."/>
            <person name="Ohnishi Y."/>
            <person name="Hayakawa M."/>
            <person name="Kuzuyama T."/>
            <person name="Arisawa A."/>
            <person name="Nomoto F."/>
            <person name="Miura H."/>
            <person name="Takahashi Y."/>
            <person name="Fujita N."/>
        </authorList>
    </citation>
    <scope>NUCLEOTIDE SEQUENCE [LARGE SCALE GENOMIC DNA]</scope>
    <source>
        <strain evidence="3">ATCC 33774 / DSM 43861 / JCM 3304 / KCC A-0304 / NBRC 14216 / KM-6054</strain>
    </source>
</reference>
<dbReference type="EMBL" id="AP010968">
    <property type="protein sequence ID" value="BAJ28384.1"/>
    <property type="molecule type" value="Genomic_DNA"/>
</dbReference>
<evidence type="ECO:0008006" key="4">
    <source>
        <dbReference type="Google" id="ProtNLM"/>
    </source>
</evidence>
<dbReference type="HOGENOM" id="CLU_1198498_0_0_11"/>
<protein>
    <recommendedName>
        <fullName evidence="4">PknH-like extracellular domain-containing protein</fullName>
    </recommendedName>
</protein>
<keyword evidence="3" id="KW-1185">Reference proteome</keyword>
<accession>E4NB03</accession>
<proteinExistence type="predicted"/>
<name>E4NB03_KITSK</name>
<feature type="region of interest" description="Disordered" evidence="1">
    <location>
        <begin position="43"/>
        <end position="74"/>
    </location>
</feature>
<evidence type="ECO:0000256" key="1">
    <source>
        <dbReference type="SAM" id="MobiDB-lite"/>
    </source>
</evidence>
<sequence>MAVAVVLGAAGCASGGGDAVAGRAPRELRDGLLTAERLPAGYGLVTGADDSDDSDGSDGSGGSGGSDPLDRQPTESLARMPCEELNSTPFLARYAPALEEAAVGLAGLPAAGGSRGWYGRQSLERYPPGRAAGVLADLRAVALRCASPGPVFADGVRSERRVTVEPLGGGLLLRAAQVDAAGDPVLTDRIAVLRDGDVLLVVQEVAGRGEAERLPILVDAAVAAYRAAPRP</sequence>
<dbReference type="KEGG" id="ksk:KSE_25710"/>
<evidence type="ECO:0000313" key="2">
    <source>
        <dbReference type="EMBL" id="BAJ28384.1"/>
    </source>
</evidence>
<dbReference type="eggNOG" id="ENOG503094E">
    <property type="taxonomic scope" value="Bacteria"/>
</dbReference>
<gene>
    <name evidence="2" type="ordered locus">KSE_25710</name>
</gene>
<evidence type="ECO:0000313" key="3">
    <source>
        <dbReference type="Proteomes" id="UP000007076"/>
    </source>
</evidence>
<organism evidence="2 3">
    <name type="scientific">Kitasatospora setae (strain ATCC 33774 / DSM 43861 / JCM 3304 / KCC A-0304 / NBRC 14216 / KM-6054)</name>
    <name type="common">Streptomyces setae</name>
    <dbReference type="NCBI Taxonomy" id="452652"/>
    <lineage>
        <taxon>Bacteria</taxon>
        <taxon>Bacillati</taxon>
        <taxon>Actinomycetota</taxon>
        <taxon>Actinomycetes</taxon>
        <taxon>Kitasatosporales</taxon>
        <taxon>Streptomycetaceae</taxon>
        <taxon>Kitasatospora</taxon>
    </lineage>
</organism>
<dbReference type="PATRIC" id="fig|452652.3.peg.2576"/>
<dbReference type="AlphaFoldDB" id="E4NB03"/>